<gene>
    <name evidence="1" type="ORF">PSQ90_15485</name>
</gene>
<accession>A0ABY7YW98</accession>
<organism evidence="1 2">
    <name type="scientific">Devosia rhodophyticola</name>
    <dbReference type="NCBI Taxonomy" id="3026423"/>
    <lineage>
        <taxon>Bacteria</taxon>
        <taxon>Pseudomonadati</taxon>
        <taxon>Pseudomonadota</taxon>
        <taxon>Alphaproteobacteria</taxon>
        <taxon>Hyphomicrobiales</taxon>
        <taxon>Devosiaceae</taxon>
        <taxon>Devosia</taxon>
    </lineage>
</organism>
<evidence type="ECO:0000313" key="2">
    <source>
        <dbReference type="Proteomes" id="UP001222118"/>
    </source>
</evidence>
<reference evidence="1 2" key="1">
    <citation type="submission" date="2023-02" db="EMBL/GenBank/DDBJ databases">
        <title>Devosia chondri sp. nov., isolated from the phycosphere of marine algae.</title>
        <authorList>
            <person name="Kim J.M."/>
            <person name="Lee J.K."/>
            <person name="Choi B.J."/>
            <person name="Bayburt H."/>
            <person name="Jeon C.O."/>
        </authorList>
    </citation>
    <scope>NUCLEOTIDE SEQUENCE [LARGE SCALE GENOMIC DNA]</scope>
    <source>
        <strain evidence="1 2">G2-5</strain>
    </source>
</reference>
<keyword evidence="2" id="KW-1185">Reference proteome</keyword>
<name>A0ABY7YW98_9HYPH</name>
<protein>
    <submittedName>
        <fullName evidence="1">Uncharacterized protein</fullName>
    </submittedName>
</protein>
<evidence type="ECO:0000313" key="1">
    <source>
        <dbReference type="EMBL" id="WDR05648.1"/>
    </source>
</evidence>
<dbReference type="Proteomes" id="UP001222118">
    <property type="component" value="Chromosome"/>
</dbReference>
<dbReference type="EMBL" id="CP118247">
    <property type="protein sequence ID" value="WDR05648.1"/>
    <property type="molecule type" value="Genomic_DNA"/>
</dbReference>
<dbReference type="RefSeq" id="WP_282211166.1">
    <property type="nucleotide sequence ID" value="NZ_CP118247.1"/>
</dbReference>
<sequence length="70" mass="7952">MDKIDFALPILCQTLRISPPRVSEPLEIQFDEKSEIRSSSAKMTPKVTFYAPEVGNIEFQLRQTQGAIKL</sequence>
<proteinExistence type="predicted"/>